<accession>A0A1Y3YDW7</accession>
<comment type="catalytic activity">
    <reaction evidence="7 8">
        <text>L-histidinol phosphate + H2O = L-histidinol + phosphate</text>
        <dbReference type="Rhea" id="RHEA:14465"/>
        <dbReference type="ChEBI" id="CHEBI:15377"/>
        <dbReference type="ChEBI" id="CHEBI:43474"/>
        <dbReference type="ChEBI" id="CHEBI:57699"/>
        <dbReference type="ChEBI" id="CHEBI:57980"/>
        <dbReference type="EC" id="3.1.3.15"/>
    </reaction>
</comment>
<evidence type="ECO:0000256" key="4">
    <source>
        <dbReference type="ARBA" id="ARBA00022605"/>
    </source>
</evidence>
<dbReference type="EMBL" id="JAQMRD010000031">
    <property type="protein sequence ID" value="MDB9224780.1"/>
    <property type="molecule type" value="Genomic_DNA"/>
</dbReference>
<dbReference type="RefSeq" id="WP_013610920.1">
    <property type="nucleotide sequence ID" value="NZ_BAABYK010000001.1"/>
</dbReference>
<evidence type="ECO:0000313" key="14">
    <source>
        <dbReference type="EMBL" id="RGY06736.1"/>
    </source>
</evidence>
<dbReference type="SUPFAM" id="SSF89550">
    <property type="entry name" value="PHP domain-like"/>
    <property type="match status" value="1"/>
</dbReference>
<reference evidence="10" key="2">
    <citation type="submission" date="2022-01" db="EMBL/GenBank/DDBJ databases">
        <title>Collection of gut derived symbiotic bacterial strains cultured from healthy donors.</title>
        <authorList>
            <person name="Lin H."/>
            <person name="Kohout C."/>
            <person name="Waligurski E."/>
            <person name="Pamer E.G."/>
        </authorList>
    </citation>
    <scope>NUCLEOTIDE SEQUENCE</scope>
    <source>
        <strain evidence="10">DFI.1.149</strain>
    </source>
</reference>
<reference evidence="15 16" key="1">
    <citation type="submission" date="2018-08" db="EMBL/GenBank/DDBJ databases">
        <title>A genome reference for cultivated species of the human gut microbiota.</title>
        <authorList>
            <person name="Zou Y."/>
            <person name="Xue W."/>
            <person name="Luo G."/>
        </authorList>
    </citation>
    <scope>NUCLEOTIDE SEQUENCE [LARGE SCALE GENOMIC DNA]</scope>
    <source>
        <strain evidence="13 15">AF14-6AC</strain>
        <strain evidence="12 16">AF16-14</strain>
        <strain evidence="14 17">OF03-11</strain>
    </source>
</reference>
<dbReference type="GeneID" id="61273834"/>
<dbReference type="Pfam" id="PF02811">
    <property type="entry name" value="PHP"/>
    <property type="match status" value="1"/>
</dbReference>
<comment type="similarity">
    <text evidence="2 8">Belongs to the PHP hydrolase family. HisK subfamily.</text>
</comment>
<dbReference type="Proteomes" id="UP000283426">
    <property type="component" value="Unassembled WGS sequence"/>
</dbReference>
<dbReference type="AlphaFoldDB" id="A0A1Y3YDW7"/>
<reference evidence="11" key="3">
    <citation type="submission" date="2023-01" db="EMBL/GenBank/DDBJ databases">
        <title>Human gut microbiome strain richness.</title>
        <authorList>
            <person name="Chen-Liaw A."/>
        </authorList>
    </citation>
    <scope>NUCLEOTIDE SEQUENCE</scope>
    <source>
        <strain evidence="11">RTP21484st1_B7_RTP21484_190118</strain>
    </source>
</reference>
<dbReference type="InterPro" id="IPR016195">
    <property type="entry name" value="Pol/histidinol_Pase-like"/>
</dbReference>
<dbReference type="GO" id="GO:0005737">
    <property type="term" value="C:cytoplasm"/>
    <property type="evidence" value="ECO:0007669"/>
    <property type="project" value="TreeGrafter"/>
</dbReference>
<comment type="pathway">
    <text evidence="1 8">Amino-acid biosynthesis; L-histidine biosynthesis; L-histidine from 5-phospho-alpha-D-ribose 1-diphosphate: step 8/9.</text>
</comment>
<sequence>MNLTNYHSHCSFCDGKAPMEDFVKSAIAAGFTSYGISSHAPLPFETCWTLSQERVPDYLQEIGRLKQRYAGEIEIYAGLEIDYLNEIQNPANSYFQALPLDYRIGSVHLVYTDEEEIIDTDTDPENFRYLLEKHFRGNLQEMVTRYFVAAMRMVEAGGFDFVGHADKISYNAGICQPDLFRQGWFTDMLKEYFTLIAERGIMMEINTKAFLRKGCFFPDIRHFAFIRALGIPVLVNSDAHRPDLINAGRAEALQALKEAGFHTVRQLQGGKWIDVPIA</sequence>
<evidence type="ECO:0000256" key="8">
    <source>
        <dbReference type="RuleBase" id="RU366003"/>
    </source>
</evidence>
<gene>
    <name evidence="13" type="ORF">DWW24_18215</name>
    <name evidence="12" type="ORF">DWW57_01230</name>
    <name evidence="14" type="ORF">DXA53_09030</name>
    <name evidence="10" type="ORF">L0P03_03710</name>
    <name evidence="11" type="ORF">PN645_17525</name>
</gene>
<dbReference type="OMA" id="FADHCNV"/>
<feature type="domain" description="PHP" evidence="9">
    <location>
        <begin position="6"/>
        <end position="207"/>
    </location>
</feature>
<dbReference type="Proteomes" id="UP000284434">
    <property type="component" value="Unassembled WGS sequence"/>
</dbReference>
<dbReference type="Proteomes" id="UP001212263">
    <property type="component" value="Unassembled WGS sequence"/>
</dbReference>
<dbReference type="PANTHER" id="PTHR21039:SF0">
    <property type="entry name" value="HISTIDINOL-PHOSPHATASE"/>
    <property type="match status" value="1"/>
</dbReference>
<evidence type="ECO:0000313" key="17">
    <source>
        <dbReference type="Proteomes" id="UP000284434"/>
    </source>
</evidence>
<dbReference type="PANTHER" id="PTHR21039">
    <property type="entry name" value="HISTIDINOL PHOSPHATASE-RELATED"/>
    <property type="match status" value="1"/>
</dbReference>
<dbReference type="InterPro" id="IPR004013">
    <property type="entry name" value="PHP_dom"/>
</dbReference>
<dbReference type="NCBIfam" id="TIGR01856">
    <property type="entry name" value="hisJ_fam"/>
    <property type="match status" value="1"/>
</dbReference>
<organism evidence="14 17">
    <name type="scientific">Odoribacter splanchnicus</name>
    <dbReference type="NCBI Taxonomy" id="28118"/>
    <lineage>
        <taxon>Bacteria</taxon>
        <taxon>Pseudomonadati</taxon>
        <taxon>Bacteroidota</taxon>
        <taxon>Bacteroidia</taxon>
        <taxon>Bacteroidales</taxon>
        <taxon>Odoribacteraceae</taxon>
        <taxon>Odoribacter</taxon>
    </lineage>
</organism>
<evidence type="ECO:0000256" key="1">
    <source>
        <dbReference type="ARBA" id="ARBA00004970"/>
    </source>
</evidence>
<evidence type="ECO:0000313" key="16">
    <source>
        <dbReference type="Proteomes" id="UP000284243"/>
    </source>
</evidence>
<comment type="caution">
    <text evidence="14">The sequence shown here is derived from an EMBL/GenBank/DDBJ whole genome shotgun (WGS) entry which is preliminary data.</text>
</comment>
<dbReference type="EC" id="3.1.3.15" evidence="3 8"/>
<dbReference type="EMBL" id="QRYW01000049">
    <property type="protein sequence ID" value="RGV19525.1"/>
    <property type="molecule type" value="Genomic_DNA"/>
</dbReference>
<protein>
    <recommendedName>
        <fullName evidence="3 8">Histidinol-phosphatase</fullName>
        <shortName evidence="8">HolPase</shortName>
        <ecNumber evidence="3 8">3.1.3.15</ecNumber>
    </recommendedName>
</protein>
<evidence type="ECO:0000259" key="9">
    <source>
        <dbReference type="Pfam" id="PF02811"/>
    </source>
</evidence>
<dbReference type="InterPro" id="IPR010140">
    <property type="entry name" value="Histidinol_P_phosphatase_HisJ"/>
</dbReference>
<evidence type="ECO:0000256" key="6">
    <source>
        <dbReference type="ARBA" id="ARBA00023102"/>
    </source>
</evidence>
<keyword evidence="6 8" id="KW-0368">Histidine biosynthesis</keyword>
<evidence type="ECO:0000256" key="2">
    <source>
        <dbReference type="ARBA" id="ARBA00009152"/>
    </source>
</evidence>
<evidence type="ECO:0000256" key="5">
    <source>
        <dbReference type="ARBA" id="ARBA00022801"/>
    </source>
</evidence>
<evidence type="ECO:0000313" key="13">
    <source>
        <dbReference type="EMBL" id="RGV19525.1"/>
    </source>
</evidence>
<dbReference type="EMBL" id="JAKNDN010000005">
    <property type="protein sequence ID" value="MCG4958963.1"/>
    <property type="molecule type" value="Genomic_DNA"/>
</dbReference>
<dbReference type="Proteomes" id="UP001199750">
    <property type="component" value="Unassembled WGS sequence"/>
</dbReference>
<evidence type="ECO:0000313" key="15">
    <source>
        <dbReference type="Proteomes" id="UP000283426"/>
    </source>
</evidence>
<evidence type="ECO:0000256" key="7">
    <source>
        <dbReference type="ARBA" id="ARBA00049158"/>
    </source>
</evidence>
<dbReference type="GO" id="GO:0000105">
    <property type="term" value="P:L-histidine biosynthetic process"/>
    <property type="evidence" value="ECO:0007669"/>
    <property type="project" value="UniProtKB-UniRule"/>
</dbReference>
<dbReference type="Gene3D" id="3.20.20.140">
    <property type="entry name" value="Metal-dependent hydrolases"/>
    <property type="match status" value="1"/>
</dbReference>
<keyword evidence="5 8" id="KW-0378">Hydrolase</keyword>
<dbReference type="Proteomes" id="UP000284243">
    <property type="component" value="Unassembled WGS sequence"/>
</dbReference>
<dbReference type="GO" id="GO:0004401">
    <property type="term" value="F:histidinol-phosphatase activity"/>
    <property type="evidence" value="ECO:0007669"/>
    <property type="project" value="UniProtKB-UniRule"/>
</dbReference>
<dbReference type="EMBL" id="QRYC01000001">
    <property type="protein sequence ID" value="RGU59105.1"/>
    <property type="molecule type" value="Genomic_DNA"/>
</dbReference>
<evidence type="ECO:0000313" key="12">
    <source>
        <dbReference type="EMBL" id="RGU59105.1"/>
    </source>
</evidence>
<proteinExistence type="inferred from homology"/>
<dbReference type="EMBL" id="QSCO01000011">
    <property type="protein sequence ID" value="RGY06736.1"/>
    <property type="molecule type" value="Genomic_DNA"/>
</dbReference>
<dbReference type="CDD" id="cd12110">
    <property type="entry name" value="PHP_HisPPase_Hisj_like"/>
    <property type="match status" value="1"/>
</dbReference>
<evidence type="ECO:0000313" key="10">
    <source>
        <dbReference type="EMBL" id="MCG4958963.1"/>
    </source>
</evidence>
<evidence type="ECO:0000256" key="3">
    <source>
        <dbReference type="ARBA" id="ARBA00013085"/>
    </source>
</evidence>
<keyword evidence="4 8" id="KW-0028">Amino-acid biosynthesis</keyword>
<evidence type="ECO:0000313" key="11">
    <source>
        <dbReference type="EMBL" id="MDB9224780.1"/>
    </source>
</evidence>
<dbReference type="UniPathway" id="UPA00031">
    <property type="reaction ID" value="UER00013"/>
</dbReference>
<name>A0A1Y3YDW7_9BACT</name>